<reference evidence="2 3" key="1">
    <citation type="submission" date="2022-09" db="EMBL/GenBank/DDBJ databases">
        <authorList>
            <person name="Palmer J.M."/>
        </authorList>
    </citation>
    <scope>NUCLEOTIDE SEQUENCE [LARGE SCALE GENOMIC DNA]</scope>
    <source>
        <strain evidence="2 3">DSM 7382</strain>
    </source>
</reference>
<dbReference type="Pfam" id="PF09791">
    <property type="entry name" value="Oxidored-like"/>
    <property type="match status" value="1"/>
</dbReference>
<protein>
    <recommendedName>
        <fullName evidence="1">Oxidoreductase-like domain-containing protein</fullName>
    </recommendedName>
</protein>
<dbReference type="Proteomes" id="UP001385951">
    <property type="component" value="Unassembled WGS sequence"/>
</dbReference>
<evidence type="ECO:0000313" key="2">
    <source>
        <dbReference type="EMBL" id="KAK7678682.1"/>
    </source>
</evidence>
<keyword evidence="3" id="KW-1185">Reference proteome</keyword>
<proteinExistence type="predicted"/>
<dbReference type="AlphaFoldDB" id="A0AAW0FER0"/>
<dbReference type="InterPro" id="IPR019180">
    <property type="entry name" value="Oxidoreductase-like_N"/>
</dbReference>
<dbReference type="EMBL" id="JASBNA010000068">
    <property type="protein sequence ID" value="KAK7678682.1"/>
    <property type="molecule type" value="Genomic_DNA"/>
</dbReference>
<dbReference type="PANTHER" id="PTHR21193">
    <property type="entry name" value="OXIDOREDUCTASE-LIKE DOMAIN-CONTAINING PROTEIN 1"/>
    <property type="match status" value="1"/>
</dbReference>
<dbReference type="PANTHER" id="PTHR21193:SF3">
    <property type="entry name" value="OXIDOREDUCTASE-LIKE DOMAIN-CONTAINING PROTEIN 1"/>
    <property type="match status" value="1"/>
</dbReference>
<name>A0AAW0FER0_9APHY</name>
<comment type="caution">
    <text evidence="2">The sequence shown here is derived from an EMBL/GenBank/DDBJ whole genome shotgun (WGS) entry which is preliminary data.</text>
</comment>
<organism evidence="2 3">
    <name type="scientific">Cerrena zonata</name>
    <dbReference type="NCBI Taxonomy" id="2478898"/>
    <lineage>
        <taxon>Eukaryota</taxon>
        <taxon>Fungi</taxon>
        <taxon>Dikarya</taxon>
        <taxon>Basidiomycota</taxon>
        <taxon>Agaricomycotina</taxon>
        <taxon>Agaricomycetes</taxon>
        <taxon>Polyporales</taxon>
        <taxon>Cerrenaceae</taxon>
        <taxon>Cerrena</taxon>
    </lineage>
</organism>
<feature type="domain" description="Oxidoreductase-like" evidence="1">
    <location>
        <begin position="126"/>
        <end position="170"/>
    </location>
</feature>
<dbReference type="InterPro" id="IPR039251">
    <property type="entry name" value="OXLD1"/>
</dbReference>
<accession>A0AAW0FER0</accession>
<dbReference type="GO" id="GO:0005739">
    <property type="term" value="C:mitochondrion"/>
    <property type="evidence" value="ECO:0007669"/>
    <property type="project" value="TreeGrafter"/>
</dbReference>
<evidence type="ECO:0000259" key="1">
    <source>
        <dbReference type="Pfam" id="PF09791"/>
    </source>
</evidence>
<gene>
    <name evidence="2" type="ORF">QCA50_018264</name>
</gene>
<evidence type="ECO:0000313" key="3">
    <source>
        <dbReference type="Proteomes" id="UP001385951"/>
    </source>
</evidence>
<sequence>MSRICRLSPVYNVYTSRQAFIHPTSTIPHRWYTTRNTLDSSSDLDSSSTSNNQILTPLAIDSHKYPSRGGQNLSLRFRRLERSLRGKGAYKQEISELQDAEGAIVDNTTDGAQQALKGRKNKPQMFLGFVIPDEPKPPADDECCMSGCAICVYDLYNEALEDYNKAVHSLRTSLRTLAIPETEWPAKIRTSQGETKREVKKDTALSAFEEFERQLKMKQERKEQQVAVEGMPG</sequence>